<sequence>MASLNTTILTGRLTADPELRYTNNEKPVAHFRLAVNRFNKKGENSADFLNCVAWGGLAKVCGDYLKKGRLVAVEGRIKVSSYKDKKGQNQNWTEIVANNIQMLDKAPVPVNK</sequence>
<dbReference type="GO" id="GO:0009295">
    <property type="term" value="C:nucleoid"/>
    <property type="evidence" value="ECO:0007669"/>
    <property type="project" value="TreeGrafter"/>
</dbReference>
<organism evidence="4 5">
    <name type="scientific">Candidatus Saganbacteria bacterium</name>
    <dbReference type="NCBI Taxonomy" id="2575572"/>
    <lineage>
        <taxon>Bacteria</taxon>
        <taxon>Bacillati</taxon>
        <taxon>Saganbacteria</taxon>
    </lineage>
</organism>
<evidence type="ECO:0000313" key="5">
    <source>
        <dbReference type="Proteomes" id="UP000488506"/>
    </source>
</evidence>
<comment type="subunit">
    <text evidence="2">Homotetramer.</text>
</comment>
<dbReference type="PROSITE" id="PS50935">
    <property type="entry name" value="SSB"/>
    <property type="match status" value="1"/>
</dbReference>
<dbReference type="InterPro" id="IPR000424">
    <property type="entry name" value="Primosome_PriB/ssb"/>
</dbReference>
<evidence type="ECO:0000256" key="1">
    <source>
        <dbReference type="ARBA" id="ARBA00023125"/>
    </source>
</evidence>
<dbReference type="InterPro" id="IPR012340">
    <property type="entry name" value="NA-bd_OB-fold"/>
</dbReference>
<protein>
    <recommendedName>
        <fullName evidence="2 3">Single-stranded DNA-binding protein</fullName>
        <shortName evidence="2">SSB</shortName>
    </recommendedName>
</protein>
<dbReference type="PANTHER" id="PTHR10302:SF27">
    <property type="entry name" value="SINGLE-STRANDED DNA-BINDING PROTEIN"/>
    <property type="match status" value="1"/>
</dbReference>
<proteinExistence type="inferred from homology"/>
<dbReference type="CDD" id="cd04496">
    <property type="entry name" value="SSB_OBF"/>
    <property type="match status" value="1"/>
</dbReference>
<dbReference type="Proteomes" id="UP000488506">
    <property type="component" value="Unassembled WGS sequence"/>
</dbReference>
<dbReference type="Gene3D" id="2.40.50.140">
    <property type="entry name" value="Nucleic acid-binding proteins"/>
    <property type="match status" value="1"/>
</dbReference>
<dbReference type="SUPFAM" id="SSF50249">
    <property type="entry name" value="Nucleic acid-binding proteins"/>
    <property type="match status" value="1"/>
</dbReference>
<evidence type="ECO:0000313" key="4">
    <source>
        <dbReference type="EMBL" id="KAF0134414.1"/>
    </source>
</evidence>
<comment type="caution">
    <text evidence="2">Lacks conserved residue(s) required for the propagation of feature annotation.</text>
</comment>
<dbReference type="InterPro" id="IPR011344">
    <property type="entry name" value="ssDNA-bd"/>
</dbReference>
<dbReference type="GO" id="GO:0003697">
    <property type="term" value="F:single-stranded DNA binding"/>
    <property type="evidence" value="ECO:0007669"/>
    <property type="project" value="UniProtKB-UniRule"/>
</dbReference>
<comment type="caution">
    <text evidence="4">The sequence shown here is derived from an EMBL/GenBank/DDBJ whole genome shotgun (WGS) entry which is preliminary data.</text>
</comment>
<accession>A0A833NYP1</accession>
<dbReference type="NCBIfam" id="TIGR00621">
    <property type="entry name" value="ssb"/>
    <property type="match status" value="1"/>
</dbReference>
<reference evidence="4 5" key="1">
    <citation type="submission" date="2019-12" db="EMBL/GenBank/DDBJ databases">
        <authorList>
            <person name="Wolfe R."/>
            <person name="Danczak R."/>
            <person name="Wilkins M."/>
        </authorList>
    </citation>
    <scope>NUCLEOTIDE SEQUENCE [LARGE SCALE GENOMIC DNA]</scope>
    <source>
        <strain evidence="4">X2_MaxBin.013</strain>
    </source>
</reference>
<dbReference type="GO" id="GO:0006260">
    <property type="term" value="P:DNA replication"/>
    <property type="evidence" value="ECO:0007669"/>
    <property type="project" value="InterPro"/>
</dbReference>
<dbReference type="EMBL" id="WPAF01000008">
    <property type="protein sequence ID" value="KAF0134414.1"/>
    <property type="molecule type" value="Genomic_DNA"/>
</dbReference>
<name>A0A833NYP1_UNCSA</name>
<evidence type="ECO:0000256" key="2">
    <source>
        <dbReference type="HAMAP-Rule" id="MF_00984"/>
    </source>
</evidence>
<dbReference type="HAMAP" id="MF_00984">
    <property type="entry name" value="SSB"/>
    <property type="match status" value="1"/>
</dbReference>
<gene>
    <name evidence="4" type="ORF">FD145_639</name>
</gene>
<dbReference type="PANTHER" id="PTHR10302">
    <property type="entry name" value="SINGLE-STRANDED DNA-BINDING PROTEIN"/>
    <property type="match status" value="1"/>
</dbReference>
<dbReference type="Pfam" id="PF00436">
    <property type="entry name" value="SSB"/>
    <property type="match status" value="1"/>
</dbReference>
<dbReference type="PIRSF" id="PIRSF002070">
    <property type="entry name" value="SSB"/>
    <property type="match status" value="1"/>
</dbReference>
<dbReference type="AlphaFoldDB" id="A0A833NYP1"/>
<evidence type="ECO:0000256" key="3">
    <source>
        <dbReference type="PIRNR" id="PIRNR002070"/>
    </source>
</evidence>
<keyword evidence="1 2" id="KW-0238">DNA-binding</keyword>